<reference evidence="2" key="1">
    <citation type="submission" date="2021-02" db="EMBL/GenBank/DDBJ databases">
        <authorList>
            <person name="Nowell W R."/>
        </authorList>
    </citation>
    <scope>NUCLEOTIDE SEQUENCE</scope>
</reference>
<accession>A0A8S3IFH6</accession>
<protein>
    <recommendedName>
        <fullName evidence="1">GCF C-terminal domain-containing protein</fullName>
    </recommendedName>
</protein>
<organism evidence="2 3">
    <name type="scientific">Rotaria magnacalcarata</name>
    <dbReference type="NCBI Taxonomy" id="392030"/>
    <lineage>
        <taxon>Eukaryota</taxon>
        <taxon>Metazoa</taxon>
        <taxon>Spiralia</taxon>
        <taxon>Gnathifera</taxon>
        <taxon>Rotifera</taxon>
        <taxon>Eurotatoria</taxon>
        <taxon>Bdelloidea</taxon>
        <taxon>Philodinida</taxon>
        <taxon>Philodinidae</taxon>
        <taxon>Rotaria</taxon>
    </lineage>
</organism>
<dbReference type="Pfam" id="PF07842">
    <property type="entry name" value="GCFC"/>
    <property type="match status" value="1"/>
</dbReference>
<name>A0A8S3IFH6_9BILA</name>
<comment type="caution">
    <text evidence="2">The sequence shown here is derived from an EMBL/GenBank/DDBJ whole genome shotgun (WGS) entry which is preliminary data.</text>
</comment>
<sequence length="116" mass="13765">TTLSTNTYKIGNHQIHQLKQFFFPRQNVFKRETWNGFMNKYIVPKLVSTMQQLIIDPRQQILDPWHWFIAWYDMVTLASMIVILEKKIFFPNGYKFGRDSTVVVDSSFTSTALKNK</sequence>
<gene>
    <name evidence="2" type="ORF">GIL414_LOCUS76161</name>
</gene>
<evidence type="ECO:0000313" key="2">
    <source>
        <dbReference type="EMBL" id="CAF5199794.1"/>
    </source>
</evidence>
<dbReference type="InterPro" id="IPR022783">
    <property type="entry name" value="GCFC_dom"/>
</dbReference>
<dbReference type="Proteomes" id="UP000681720">
    <property type="component" value="Unassembled WGS sequence"/>
</dbReference>
<dbReference type="GO" id="GO:0000390">
    <property type="term" value="P:spliceosomal complex disassembly"/>
    <property type="evidence" value="ECO:0007669"/>
    <property type="project" value="InterPro"/>
</dbReference>
<dbReference type="InterPro" id="IPR045211">
    <property type="entry name" value="TFP11/STIP/Ntr1"/>
</dbReference>
<dbReference type="AlphaFoldDB" id="A0A8S3IFH6"/>
<feature type="non-terminal residue" evidence="2">
    <location>
        <position position="1"/>
    </location>
</feature>
<feature type="domain" description="GCF C-terminal" evidence="1">
    <location>
        <begin position="22"/>
        <end position="90"/>
    </location>
</feature>
<dbReference type="EMBL" id="CAJOBJ010344745">
    <property type="protein sequence ID" value="CAF5199794.1"/>
    <property type="molecule type" value="Genomic_DNA"/>
</dbReference>
<dbReference type="PANTHER" id="PTHR23329:SF1">
    <property type="entry name" value="TUFTELIN-INTERACTING PROTEIN 11"/>
    <property type="match status" value="1"/>
</dbReference>
<proteinExistence type="predicted"/>
<evidence type="ECO:0000313" key="3">
    <source>
        <dbReference type="Proteomes" id="UP000681720"/>
    </source>
</evidence>
<dbReference type="GO" id="GO:0071008">
    <property type="term" value="C:U2-type post-mRNA release spliceosomal complex"/>
    <property type="evidence" value="ECO:0007669"/>
    <property type="project" value="TreeGrafter"/>
</dbReference>
<dbReference type="PANTHER" id="PTHR23329">
    <property type="entry name" value="TUFTELIN-INTERACTING PROTEIN 11-RELATED"/>
    <property type="match status" value="1"/>
</dbReference>
<evidence type="ECO:0000259" key="1">
    <source>
        <dbReference type="Pfam" id="PF07842"/>
    </source>
</evidence>